<dbReference type="InterPro" id="IPR017611">
    <property type="entry name" value="Xanthine_dehydrogenase_esu"/>
</dbReference>
<dbReference type="GO" id="GO:0016491">
    <property type="term" value="F:oxidoreductase activity"/>
    <property type="evidence" value="ECO:0007669"/>
    <property type="project" value="UniProtKB-KW"/>
</dbReference>
<dbReference type="InterPro" id="IPR036884">
    <property type="entry name" value="2Fe-2S-bd_dom_sf"/>
</dbReference>
<dbReference type="Pfam" id="PF00111">
    <property type="entry name" value="Fer2"/>
    <property type="match status" value="1"/>
</dbReference>
<keyword evidence="4" id="KW-0408">Iron</keyword>
<dbReference type="SUPFAM" id="SSF47741">
    <property type="entry name" value="CO dehydrogenase ISP C-domain like"/>
    <property type="match status" value="1"/>
</dbReference>
<dbReference type="EMBL" id="NPCC01000012">
    <property type="protein sequence ID" value="PAE89043.1"/>
    <property type="molecule type" value="Genomic_DNA"/>
</dbReference>
<gene>
    <name evidence="6" type="primary">pucE</name>
    <name evidence="6" type="ORF">CHH72_11465</name>
</gene>
<keyword evidence="3" id="KW-0560">Oxidoreductase</keyword>
<sequence length="181" mass="19217">MAFTRANNRKVSLTFQINGQTRQVETYASVRLADVLREELGLTGTKVSCGIGRCGACAVLMDGKVVNSCLLMAFQATNVELQTIEGITASAENGVDPMQQAFLEEGGFQCGYCTPGMVVAAKALLNENQAPSDEEMAEALSGNLCRCTGYAGIIRAVRKAAKGKQESDVEGPNSSAKRLLE</sequence>
<dbReference type="Gene3D" id="3.10.20.30">
    <property type="match status" value="1"/>
</dbReference>
<evidence type="ECO:0000256" key="2">
    <source>
        <dbReference type="ARBA" id="ARBA00022723"/>
    </source>
</evidence>
<evidence type="ECO:0000256" key="1">
    <source>
        <dbReference type="ARBA" id="ARBA00022714"/>
    </source>
</evidence>
<comment type="caution">
    <text evidence="6">The sequence shown here is derived from an EMBL/GenBank/DDBJ whole genome shotgun (WGS) entry which is preliminary data.</text>
</comment>
<accession>A0A268NZW9</accession>
<dbReference type="PANTHER" id="PTHR44379:SF7">
    <property type="entry name" value="XANTHINE DEHYDROGENASE SUBUNIT E-RELATED"/>
    <property type="match status" value="1"/>
</dbReference>
<dbReference type="AlphaFoldDB" id="A0A268NZW9"/>
<evidence type="ECO:0000313" key="7">
    <source>
        <dbReference type="Proteomes" id="UP000216207"/>
    </source>
</evidence>
<dbReference type="InterPro" id="IPR002888">
    <property type="entry name" value="2Fe-2S-bd"/>
</dbReference>
<keyword evidence="2" id="KW-0479">Metal-binding</keyword>
<reference evidence="6 7" key="1">
    <citation type="submission" date="2017-07" db="EMBL/GenBank/DDBJ databases">
        <title>Isolation and whole genome analysis of endospore-forming bacteria from heroin.</title>
        <authorList>
            <person name="Kalinowski J."/>
            <person name="Ahrens B."/>
            <person name="Al-Dilaimi A."/>
            <person name="Winkler A."/>
            <person name="Wibberg D."/>
            <person name="Schleenbecker U."/>
            <person name="Ruckert C."/>
            <person name="Wolfel R."/>
            <person name="Grass G."/>
        </authorList>
    </citation>
    <scope>NUCLEOTIDE SEQUENCE [LARGE SCALE GENOMIC DNA]</scope>
    <source>
        <strain evidence="6 7">7539</strain>
    </source>
</reference>
<dbReference type="InterPro" id="IPR051452">
    <property type="entry name" value="Diverse_Oxidoreductases"/>
</dbReference>
<dbReference type="SUPFAM" id="SSF54292">
    <property type="entry name" value="2Fe-2S ferredoxin-like"/>
    <property type="match status" value="1"/>
</dbReference>
<evidence type="ECO:0000313" key="6">
    <source>
        <dbReference type="EMBL" id="PAE89043.1"/>
    </source>
</evidence>
<proteinExistence type="predicted"/>
<dbReference type="RefSeq" id="WP_035206188.1">
    <property type="nucleotide sequence ID" value="NZ_BOQS01000013.1"/>
</dbReference>
<dbReference type="GO" id="GO:0046872">
    <property type="term" value="F:metal ion binding"/>
    <property type="evidence" value="ECO:0007669"/>
    <property type="project" value="UniProtKB-KW"/>
</dbReference>
<dbReference type="InterPro" id="IPR012675">
    <property type="entry name" value="Beta-grasp_dom_sf"/>
</dbReference>
<dbReference type="PANTHER" id="PTHR44379">
    <property type="entry name" value="OXIDOREDUCTASE WITH IRON-SULFUR SUBUNIT"/>
    <property type="match status" value="1"/>
</dbReference>
<dbReference type="Gene3D" id="1.10.150.120">
    <property type="entry name" value="[2Fe-2S]-binding domain"/>
    <property type="match status" value="1"/>
</dbReference>
<dbReference type="FunFam" id="1.10.150.120:FF:000003">
    <property type="entry name" value="Carbon monoxide dehydrogenase, small subunit"/>
    <property type="match status" value="1"/>
</dbReference>
<dbReference type="InterPro" id="IPR006058">
    <property type="entry name" value="2Fe2S_fd_BS"/>
</dbReference>
<dbReference type="GO" id="GO:0051537">
    <property type="term" value="F:2 iron, 2 sulfur cluster binding"/>
    <property type="evidence" value="ECO:0007669"/>
    <property type="project" value="UniProtKB-KW"/>
</dbReference>
<keyword evidence="1" id="KW-0001">2Fe-2S</keyword>
<protein>
    <submittedName>
        <fullName evidence="6">Xanthine dehydrogenase subunit E</fullName>
    </submittedName>
</protein>
<evidence type="ECO:0000256" key="4">
    <source>
        <dbReference type="ARBA" id="ARBA00023004"/>
    </source>
</evidence>
<dbReference type="NCBIfam" id="TIGR03198">
    <property type="entry name" value="pucE"/>
    <property type="match status" value="1"/>
</dbReference>
<organism evidence="6 7">
    <name type="scientific">Shouchella clausii</name>
    <name type="common">Alkalihalobacillus clausii</name>
    <dbReference type="NCBI Taxonomy" id="79880"/>
    <lineage>
        <taxon>Bacteria</taxon>
        <taxon>Bacillati</taxon>
        <taxon>Bacillota</taxon>
        <taxon>Bacilli</taxon>
        <taxon>Bacillales</taxon>
        <taxon>Bacillaceae</taxon>
        <taxon>Shouchella</taxon>
    </lineage>
</organism>
<keyword evidence="5" id="KW-0411">Iron-sulfur</keyword>
<dbReference type="InterPro" id="IPR001041">
    <property type="entry name" value="2Fe-2S_ferredoxin-type"/>
</dbReference>
<dbReference type="CDD" id="cd00207">
    <property type="entry name" value="fer2"/>
    <property type="match status" value="1"/>
</dbReference>
<dbReference type="InterPro" id="IPR036010">
    <property type="entry name" value="2Fe-2S_ferredoxin-like_sf"/>
</dbReference>
<name>A0A268NZW9_SHOCL</name>
<dbReference type="Proteomes" id="UP000216207">
    <property type="component" value="Unassembled WGS sequence"/>
</dbReference>
<dbReference type="PROSITE" id="PS00197">
    <property type="entry name" value="2FE2S_FER_1"/>
    <property type="match status" value="1"/>
</dbReference>
<evidence type="ECO:0000256" key="3">
    <source>
        <dbReference type="ARBA" id="ARBA00023002"/>
    </source>
</evidence>
<dbReference type="Pfam" id="PF01799">
    <property type="entry name" value="Fer2_2"/>
    <property type="match status" value="1"/>
</dbReference>
<dbReference type="PROSITE" id="PS51085">
    <property type="entry name" value="2FE2S_FER_2"/>
    <property type="match status" value="1"/>
</dbReference>
<evidence type="ECO:0000256" key="5">
    <source>
        <dbReference type="ARBA" id="ARBA00023014"/>
    </source>
</evidence>